<proteinExistence type="inferred from homology"/>
<evidence type="ECO:0000256" key="5">
    <source>
        <dbReference type="ARBA" id="ARBA00023136"/>
    </source>
</evidence>
<sequence length="460" mass="49578">MSDKENVVLEDGERMLSPVPMSERRPTFNQIMVWVGFGYVVTGLFIGGVLAGFGGKPGVSPQTALWAIILGMGSLSIITALLGIMAQKTGMSLALVSRYSYGMKGANLPMIIMVLLTLGWFASITGMVGQIWGSFIGNPSGVIVFDPANFGYKDIAPITLEVFLACFIFGIIFTITAYVGIKAIEAIAIPISPVILIIAVYVGYEMLAEGGGAEAFLEKTKNIQGLGLGNAITAVVGSWIAGAVMGVDLFRFNKSVKAVIAGVVACFILTNPLLNIVGYIGAVSVGQFNYVEWMLTKSALLAIIGVIAWTASLWTTNNAELYCNSLYTGPVLSSINLNINRKKLVLIAGIVGTVLGSFAFYQMFFASFITILGTFAPPLAGPLIADYYIIKKEKYDIAKFNSEPDYHMAGVISFVIGALLGFIFQYYLPLPFDLPSGLVALVITIIIYPIFYKFFNKEMR</sequence>
<feature type="transmembrane region" description="Helical" evidence="6">
    <location>
        <begin position="367"/>
        <end position="389"/>
    </location>
</feature>
<evidence type="ECO:0000256" key="4">
    <source>
        <dbReference type="ARBA" id="ARBA00022989"/>
    </source>
</evidence>
<name>A0A1Y5MGJ6_9BACT</name>
<dbReference type="EMBL" id="NDYN01000005">
    <property type="protein sequence ID" value="OUT07708.1"/>
    <property type="molecule type" value="Genomic_DNA"/>
</dbReference>
<dbReference type="PANTHER" id="PTHR30569:SF0">
    <property type="entry name" value="CYTOSINE PERMEASE"/>
    <property type="match status" value="1"/>
</dbReference>
<feature type="transmembrane region" description="Helical" evidence="6">
    <location>
        <begin position="155"/>
        <end position="179"/>
    </location>
</feature>
<keyword evidence="4 6" id="KW-1133">Transmembrane helix</keyword>
<comment type="subcellular location">
    <subcellularLocation>
        <location evidence="1">Membrane</location>
        <topology evidence="1">Multi-pass membrane protein</topology>
    </subcellularLocation>
</comment>
<feature type="transmembrane region" description="Helical" evidence="6">
    <location>
        <begin position="344"/>
        <end position="361"/>
    </location>
</feature>
<organism evidence="7 8">
    <name type="scientific">Campylobacter concisus</name>
    <dbReference type="NCBI Taxonomy" id="199"/>
    <lineage>
        <taxon>Bacteria</taxon>
        <taxon>Pseudomonadati</taxon>
        <taxon>Campylobacterota</taxon>
        <taxon>Epsilonproteobacteria</taxon>
        <taxon>Campylobacterales</taxon>
        <taxon>Campylobacteraceae</taxon>
        <taxon>Campylobacter</taxon>
    </lineage>
</organism>
<feature type="transmembrane region" description="Helical" evidence="6">
    <location>
        <begin position="294"/>
        <end position="314"/>
    </location>
</feature>
<keyword evidence="5 6" id="KW-0472">Membrane</keyword>
<evidence type="ECO:0000313" key="8">
    <source>
        <dbReference type="Proteomes" id="UP000196317"/>
    </source>
</evidence>
<feature type="transmembrane region" description="Helical" evidence="6">
    <location>
        <begin position="186"/>
        <end position="204"/>
    </location>
</feature>
<dbReference type="RefSeq" id="WP_087583159.1">
    <property type="nucleotide sequence ID" value="NZ_NDYN01000005.1"/>
</dbReference>
<dbReference type="InterPro" id="IPR030191">
    <property type="entry name" value="CodB"/>
</dbReference>
<feature type="transmembrane region" description="Helical" evidence="6">
    <location>
        <begin position="107"/>
        <end position="135"/>
    </location>
</feature>
<dbReference type="AlphaFoldDB" id="A0A1Y5MGJ6"/>
<evidence type="ECO:0000256" key="2">
    <source>
        <dbReference type="ARBA" id="ARBA00008974"/>
    </source>
</evidence>
<feature type="transmembrane region" description="Helical" evidence="6">
    <location>
        <begin position="259"/>
        <end position="282"/>
    </location>
</feature>
<dbReference type="GO" id="GO:0015209">
    <property type="term" value="F:cytosine transmembrane transporter activity"/>
    <property type="evidence" value="ECO:0007669"/>
    <property type="project" value="InterPro"/>
</dbReference>
<evidence type="ECO:0000256" key="6">
    <source>
        <dbReference type="SAM" id="Phobius"/>
    </source>
</evidence>
<gene>
    <name evidence="7" type="ORF">B9N65_05730</name>
</gene>
<feature type="transmembrane region" description="Helical" evidence="6">
    <location>
        <begin position="409"/>
        <end position="428"/>
    </location>
</feature>
<dbReference type="Proteomes" id="UP000196317">
    <property type="component" value="Unassembled WGS sequence"/>
</dbReference>
<comment type="caution">
    <text evidence="7">The sequence shown here is derived from an EMBL/GenBank/DDBJ whole genome shotgun (WGS) entry which is preliminary data.</text>
</comment>
<evidence type="ECO:0000313" key="7">
    <source>
        <dbReference type="EMBL" id="OUT07708.1"/>
    </source>
</evidence>
<dbReference type="InterPro" id="IPR001248">
    <property type="entry name" value="Pur-cyt_permease"/>
</dbReference>
<keyword evidence="3 6" id="KW-0812">Transmembrane</keyword>
<dbReference type="GO" id="GO:0005886">
    <property type="term" value="C:plasma membrane"/>
    <property type="evidence" value="ECO:0007669"/>
    <property type="project" value="TreeGrafter"/>
</dbReference>
<feature type="transmembrane region" description="Helical" evidence="6">
    <location>
        <begin position="434"/>
        <end position="455"/>
    </location>
</feature>
<feature type="transmembrane region" description="Helical" evidence="6">
    <location>
        <begin position="31"/>
        <end position="53"/>
    </location>
</feature>
<dbReference type="PANTHER" id="PTHR30569">
    <property type="entry name" value="CYTOSINE TRANSPORTER CODB"/>
    <property type="match status" value="1"/>
</dbReference>
<accession>A0A1Y5MGJ6</accession>
<evidence type="ECO:0000256" key="1">
    <source>
        <dbReference type="ARBA" id="ARBA00004141"/>
    </source>
</evidence>
<reference evidence="7 8" key="1">
    <citation type="submission" date="2017-04" db="EMBL/GenBank/DDBJ databases">
        <title>Complete genome of Campylobacter concisus ATCC 33237T and draft genomes for an additional eight well characterized C. concisus strains.</title>
        <authorList>
            <person name="Cornelius A.J."/>
            <person name="Miller W.G."/>
            <person name="Lastovica A.J."/>
            <person name="On S.L."/>
            <person name="French N.P."/>
            <person name="Vandenberg O."/>
            <person name="Biggs P.J."/>
        </authorList>
    </citation>
    <scope>NUCLEOTIDE SEQUENCE [LARGE SCALE GENOMIC DNA]</scope>
    <source>
        <strain evidence="7 8">CCUG 19995</strain>
    </source>
</reference>
<protein>
    <submittedName>
        <fullName evidence="7">Cytosine permease</fullName>
    </submittedName>
</protein>
<comment type="similarity">
    <text evidence="2">Belongs to the purine-cytosine permease (2.A.39) family.</text>
</comment>
<feature type="transmembrane region" description="Helical" evidence="6">
    <location>
        <begin position="65"/>
        <end position="86"/>
    </location>
</feature>
<feature type="transmembrane region" description="Helical" evidence="6">
    <location>
        <begin position="224"/>
        <end position="247"/>
    </location>
</feature>
<dbReference type="Gene3D" id="1.10.4160.10">
    <property type="entry name" value="Hydantoin permease"/>
    <property type="match status" value="1"/>
</dbReference>
<evidence type="ECO:0000256" key="3">
    <source>
        <dbReference type="ARBA" id="ARBA00022692"/>
    </source>
</evidence>
<dbReference type="Pfam" id="PF02133">
    <property type="entry name" value="Transp_cyt_pur"/>
    <property type="match status" value="1"/>
</dbReference>